<name>A0A7T0BUY4_9BACT</name>
<accession>A0A7T0BUY4</accession>
<proteinExistence type="predicted"/>
<keyword evidence="3 4" id="KW-0732">Signal</keyword>
<dbReference type="Pfam" id="PF10627">
    <property type="entry name" value="CsgE"/>
    <property type="match status" value="1"/>
</dbReference>
<evidence type="ECO:0000313" key="6">
    <source>
        <dbReference type="Proteomes" id="UP000594688"/>
    </source>
</evidence>
<dbReference type="InterPro" id="IPR018900">
    <property type="entry name" value="Curli_CsgE"/>
</dbReference>
<organism evidence="5 6">
    <name type="scientific">Candidatus Nitronauta litoralis</name>
    <dbReference type="NCBI Taxonomy" id="2705533"/>
    <lineage>
        <taxon>Bacteria</taxon>
        <taxon>Pseudomonadati</taxon>
        <taxon>Nitrospinota/Tectimicrobiota group</taxon>
        <taxon>Nitrospinota</taxon>
        <taxon>Nitrospinia</taxon>
        <taxon>Nitrospinales</taxon>
        <taxon>Nitrospinaceae</taxon>
        <taxon>Candidatus Nitronauta</taxon>
    </lineage>
</organism>
<protein>
    <recommendedName>
        <fullName evidence="2">Curli production assembly/transport component CsgE</fullName>
    </recommendedName>
</protein>
<evidence type="ECO:0000256" key="1">
    <source>
        <dbReference type="ARBA" id="ARBA00003989"/>
    </source>
</evidence>
<gene>
    <name evidence="5" type="ORF">G3M70_06245</name>
</gene>
<dbReference type="EMBL" id="CP048685">
    <property type="protein sequence ID" value="QPJ61509.1"/>
    <property type="molecule type" value="Genomic_DNA"/>
</dbReference>
<sequence length="135" mass="15217">MKKSSTFNWLLLPGLALVLIFASTAHGQMASDEGLGITGLILDETKTKGGHDFYDFFTINWRAVKGVEYTIHIAEQPDRARGSFIKISINEKQIYFQRLNPRTDAIEEAAKLAVQRTRYILVKRLFTSNELDGAP</sequence>
<evidence type="ECO:0000256" key="2">
    <source>
        <dbReference type="ARBA" id="ARBA00014024"/>
    </source>
</evidence>
<reference evidence="5 6" key="1">
    <citation type="submission" date="2020-02" db="EMBL/GenBank/DDBJ databases">
        <title>Genomic and physiological characterization of two novel Nitrospinaceae genera.</title>
        <authorList>
            <person name="Mueller A.J."/>
            <person name="Jung M.-Y."/>
            <person name="Strachan C.R."/>
            <person name="Herbold C.W."/>
            <person name="Kirkegaard R.H."/>
            <person name="Daims H."/>
        </authorList>
    </citation>
    <scope>NUCLEOTIDE SEQUENCE [LARGE SCALE GENOMIC DNA]</scope>
    <source>
        <strain evidence="5">EB</strain>
    </source>
</reference>
<evidence type="ECO:0000313" key="5">
    <source>
        <dbReference type="EMBL" id="QPJ61509.1"/>
    </source>
</evidence>
<dbReference type="AlphaFoldDB" id="A0A7T0BUY4"/>
<feature type="signal peptide" evidence="4">
    <location>
        <begin position="1"/>
        <end position="27"/>
    </location>
</feature>
<dbReference type="KEGG" id="nli:G3M70_06245"/>
<dbReference type="Proteomes" id="UP000594688">
    <property type="component" value="Chromosome"/>
</dbReference>
<evidence type="ECO:0000256" key="4">
    <source>
        <dbReference type="SAM" id="SignalP"/>
    </source>
</evidence>
<feature type="chain" id="PRO_5032582423" description="Curli production assembly/transport component CsgE" evidence="4">
    <location>
        <begin position="28"/>
        <end position="135"/>
    </location>
</feature>
<comment type="function">
    <text evidence="1">May be involved in the biogenesis of curli organelles.</text>
</comment>
<evidence type="ECO:0000256" key="3">
    <source>
        <dbReference type="ARBA" id="ARBA00022729"/>
    </source>
</evidence>